<evidence type="ECO:0000313" key="1">
    <source>
        <dbReference type="EMBL" id="MEJ8303997.1"/>
    </source>
</evidence>
<keyword evidence="2" id="KW-1185">Reference proteome</keyword>
<reference evidence="1" key="1">
    <citation type="submission" date="2024-03" db="EMBL/GenBank/DDBJ databases">
        <title>Whole genome sequecning of epiphytes from Marcgravia umbellata leaves.</title>
        <authorList>
            <person name="Kumar G."/>
            <person name="Savka M.A."/>
        </authorList>
    </citation>
    <scope>NUCLEOTIDE SEQUENCE</scope>
    <source>
        <strain evidence="1">RIT_BL5</strain>
    </source>
</reference>
<accession>A0ACC6PB16</accession>
<dbReference type="EMBL" id="JBBKAR010000031">
    <property type="protein sequence ID" value="MEJ8303997.1"/>
    <property type="molecule type" value="Genomic_DNA"/>
</dbReference>
<evidence type="ECO:0000313" key="2">
    <source>
        <dbReference type="Proteomes" id="UP001380953"/>
    </source>
</evidence>
<organism evidence="1 2">
    <name type="scientific">Saccharibacillus sacchari</name>
    <dbReference type="NCBI Taxonomy" id="456493"/>
    <lineage>
        <taxon>Bacteria</taxon>
        <taxon>Bacillati</taxon>
        <taxon>Bacillota</taxon>
        <taxon>Bacilli</taxon>
        <taxon>Bacillales</taxon>
        <taxon>Paenibacillaceae</taxon>
        <taxon>Saccharibacillus</taxon>
    </lineage>
</organism>
<gene>
    <name evidence="1" type="ORF">WKI47_08815</name>
</gene>
<protein>
    <submittedName>
        <fullName evidence="1">Uncharacterized protein</fullName>
    </submittedName>
</protein>
<comment type="caution">
    <text evidence="1">The sequence shown here is derived from an EMBL/GenBank/DDBJ whole genome shotgun (WGS) entry which is preliminary data.</text>
</comment>
<proteinExistence type="predicted"/>
<sequence length="93" mass="10646">MEKGWIVYAELTDEQDFVLRLLEKGESIHVHPKHPHNIYMPPDSVTHVVKFGGDPQIDPDWFASAELDGLTRYLSDKELRERLAASSQAVEFP</sequence>
<name>A0ACC6PB16_9BACL</name>
<dbReference type="Proteomes" id="UP001380953">
    <property type="component" value="Unassembled WGS sequence"/>
</dbReference>